<evidence type="ECO:0000313" key="7">
    <source>
        <dbReference type="EMBL" id="MEQ2564427.1"/>
    </source>
</evidence>
<dbReference type="Pfam" id="PF00155">
    <property type="entry name" value="Aminotran_1_2"/>
    <property type="match status" value="1"/>
</dbReference>
<evidence type="ECO:0000256" key="2">
    <source>
        <dbReference type="ARBA" id="ARBA00012224"/>
    </source>
</evidence>
<dbReference type="InterPro" id="IPR015422">
    <property type="entry name" value="PyrdxlP-dep_Trfase_small"/>
</dbReference>
<evidence type="ECO:0000256" key="3">
    <source>
        <dbReference type="ARBA" id="ARBA00022898"/>
    </source>
</evidence>
<organism evidence="7 8">
    <name type="scientific">Ventrimonas faecis</name>
    <dbReference type="NCBI Taxonomy" id="3133170"/>
    <lineage>
        <taxon>Bacteria</taxon>
        <taxon>Bacillati</taxon>
        <taxon>Bacillota</taxon>
        <taxon>Clostridia</taxon>
        <taxon>Lachnospirales</taxon>
        <taxon>Lachnospiraceae</taxon>
        <taxon>Ventrimonas</taxon>
    </lineage>
</organism>
<dbReference type="PANTHER" id="PTHR43525:SF1">
    <property type="entry name" value="PROTEIN MALY"/>
    <property type="match status" value="1"/>
</dbReference>
<dbReference type="InterPro" id="IPR027619">
    <property type="entry name" value="C-S_lyase_PatB-like"/>
</dbReference>
<dbReference type="Gene3D" id="3.40.640.10">
    <property type="entry name" value="Type I PLP-dependent aspartate aminotransferase-like (Major domain)"/>
    <property type="match status" value="1"/>
</dbReference>
<proteinExistence type="inferred from homology"/>
<gene>
    <name evidence="7" type="ORF">WMO41_14865</name>
</gene>
<feature type="domain" description="Aminotransferase class I/classII large" evidence="6">
    <location>
        <begin position="38"/>
        <end position="385"/>
    </location>
</feature>
<keyword evidence="3" id="KW-0663">Pyridoxal phosphate</keyword>
<accession>A0ABV1HQ27</accession>
<name>A0ABV1HQ27_9FIRM</name>
<dbReference type="PANTHER" id="PTHR43525">
    <property type="entry name" value="PROTEIN MALY"/>
    <property type="match status" value="1"/>
</dbReference>
<dbReference type="InterPro" id="IPR004839">
    <property type="entry name" value="Aminotransferase_I/II_large"/>
</dbReference>
<dbReference type="Proteomes" id="UP001437460">
    <property type="component" value="Unassembled WGS sequence"/>
</dbReference>
<dbReference type="RefSeq" id="WP_349230424.1">
    <property type="nucleotide sequence ID" value="NZ_JBBMFJ010000043.1"/>
</dbReference>
<dbReference type="EMBL" id="JBBMFJ010000043">
    <property type="protein sequence ID" value="MEQ2564427.1"/>
    <property type="molecule type" value="Genomic_DNA"/>
</dbReference>
<sequence length="397" mass="45799">MGKTYNFDKVVDRTGTSCLKYDFGMKRKGRDDLLPLWVADMDFQLPEEILADFRARIDHGIFGYTDPDKEYYDALDHWFFTRHGYHIEPETVTVGCGVVYGLATGVKAFTKEGDAILIQQPVYYPFREVIEDNGRVFINNQLHYENGRYTVDFEDFERKIVENQVKLFLLCNPHNPVGRVWTKEELERMGDICLRHHVIIMDDEIHCDFVYPGYHFTSFMTLDEKYQENLVLYTSPSKTFNVAGFQPANIIIPNPELRAAYRKANAAAGYSQGSVMGQVAVKSVYTKGAQWVDELLEYLTGNMEYMRAFVKENFPKAHFVEPEGTYLTWVDFSGYGFTDEELEHLMVEEAKLWLDCGKVFGPETAQFERFNIACPRATVVKAMEQLKAALDAHVSRK</sequence>
<protein>
    <recommendedName>
        <fullName evidence="2">cysteine-S-conjugate beta-lyase</fullName>
        <ecNumber evidence="2">4.4.1.13</ecNumber>
    </recommendedName>
</protein>
<keyword evidence="4 7" id="KW-0456">Lyase</keyword>
<dbReference type="GO" id="GO:0047804">
    <property type="term" value="F:cysteine-S-conjugate beta-lyase activity"/>
    <property type="evidence" value="ECO:0007669"/>
    <property type="project" value="UniProtKB-EC"/>
</dbReference>
<dbReference type="NCBIfam" id="TIGR04350">
    <property type="entry name" value="C_S_lyase_PatB"/>
    <property type="match status" value="1"/>
</dbReference>
<dbReference type="SUPFAM" id="SSF53383">
    <property type="entry name" value="PLP-dependent transferases"/>
    <property type="match status" value="1"/>
</dbReference>
<evidence type="ECO:0000256" key="4">
    <source>
        <dbReference type="ARBA" id="ARBA00023239"/>
    </source>
</evidence>
<evidence type="ECO:0000256" key="1">
    <source>
        <dbReference type="ARBA" id="ARBA00001933"/>
    </source>
</evidence>
<dbReference type="EC" id="4.4.1.13" evidence="2"/>
<comment type="caution">
    <text evidence="7">The sequence shown here is derived from an EMBL/GenBank/DDBJ whole genome shotgun (WGS) entry which is preliminary data.</text>
</comment>
<dbReference type="InterPro" id="IPR015424">
    <property type="entry name" value="PyrdxlP-dep_Trfase"/>
</dbReference>
<comment type="cofactor">
    <cofactor evidence="1">
        <name>pyridoxal 5'-phosphate</name>
        <dbReference type="ChEBI" id="CHEBI:597326"/>
    </cofactor>
</comment>
<evidence type="ECO:0000313" key="8">
    <source>
        <dbReference type="Proteomes" id="UP001437460"/>
    </source>
</evidence>
<dbReference type="InterPro" id="IPR015421">
    <property type="entry name" value="PyrdxlP-dep_Trfase_major"/>
</dbReference>
<keyword evidence="8" id="KW-1185">Reference proteome</keyword>
<evidence type="ECO:0000256" key="5">
    <source>
        <dbReference type="ARBA" id="ARBA00037974"/>
    </source>
</evidence>
<dbReference type="CDD" id="cd00609">
    <property type="entry name" value="AAT_like"/>
    <property type="match status" value="1"/>
</dbReference>
<dbReference type="Gene3D" id="3.90.1150.10">
    <property type="entry name" value="Aspartate Aminotransferase, domain 1"/>
    <property type="match status" value="1"/>
</dbReference>
<evidence type="ECO:0000259" key="6">
    <source>
        <dbReference type="Pfam" id="PF00155"/>
    </source>
</evidence>
<reference evidence="7 8" key="1">
    <citation type="submission" date="2024-03" db="EMBL/GenBank/DDBJ databases">
        <title>Human intestinal bacterial collection.</title>
        <authorList>
            <person name="Pauvert C."/>
            <person name="Hitch T.C.A."/>
            <person name="Clavel T."/>
        </authorList>
    </citation>
    <scope>NUCLEOTIDE SEQUENCE [LARGE SCALE GENOMIC DNA]</scope>
    <source>
        <strain evidence="7 8">CLA-AP-H27</strain>
    </source>
</reference>
<comment type="similarity">
    <text evidence="5">Belongs to the class-II pyridoxal-phosphate-dependent aminotransferase family. MalY/PatB cystathionine beta-lyase subfamily.</text>
</comment>
<dbReference type="InterPro" id="IPR051798">
    <property type="entry name" value="Class-II_PLP-Dep_Aminotrans"/>
</dbReference>